<evidence type="ECO:0000256" key="1">
    <source>
        <dbReference type="SAM" id="Phobius"/>
    </source>
</evidence>
<dbReference type="Proteomes" id="UP000620124">
    <property type="component" value="Unassembled WGS sequence"/>
</dbReference>
<accession>A0A8H7CC90</accession>
<keyword evidence="1" id="KW-0812">Transmembrane</keyword>
<dbReference type="EMBL" id="JACAZI010000032">
    <property type="protein sequence ID" value="KAF7330852.1"/>
    <property type="molecule type" value="Genomic_DNA"/>
</dbReference>
<reference evidence="2" key="1">
    <citation type="submission" date="2020-05" db="EMBL/GenBank/DDBJ databases">
        <title>Mycena genomes resolve the evolution of fungal bioluminescence.</title>
        <authorList>
            <person name="Tsai I.J."/>
        </authorList>
    </citation>
    <scope>NUCLEOTIDE SEQUENCE</scope>
    <source>
        <strain evidence="2">CCC161011</strain>
    </source>
</reference>
<comment type="caution">
    <text evidence="2">The sequence shown here is derived from an EMBL/GenBank/DDBJ whole genome shotgun (WGS) entry which is preliminary data.</text>
</comment>
<dbReference type="OrthoDB" id="3152367at2759"/>
<evidence type="ECO:0000313" key="2">
    <source>
        <dbReference type="EMBL" id="KAF7330852.1"/>
    </source>
</evidence>
<evidence type="ECO:0000313" key="3">
    <source>
        <dbReference type="Proteomes" id="UP000620124"/>
    </source>
</evidence>
<feature type="transmembrane region" description="Helical" evidence="1">
    <location>
        <begin position="62"/>
        <end position="81"/>
    </location>
</feature>
<protein>
    <submittedName>
        <fullName evidence="2">Uncharacterized protein</fullName>
    </submittedName>
</protein>
<dbReference type="AlphaFoldDB" id="A0A8H7CC90"/>
<feature type="transmembrane region" description="Helical" evidence="1">
    <location>
        <begin position="228"/>
        <end position="257"/>
    </location>
</feature>
<organism evidence="2 3">
    <name type="scientific">Mycena venus</name>
    <dbReference type="NCBI Taxonomy" id="2733690"/>
    <lineage>
        <taxon>Eukaryota</taxon>
        <taxon>Fungi</taxon>
        <taxon>Dikarya</taxon>
        <taxon>Basidiomycota</taxon>
        <taxon>Agaricomycotina</taxon>
        <taxon>Agaricomycetes</taxon>
        <taxon>Agaricomycetidae</taxon>
        <taxon>Agaricales</taxon>
        <taxon>Marasmiineae</taxon>
        <taxon>Mycenaceae</taxon>
        <taxon>Mycena</taxon>
    </lineage>
</organism>
<sequence>MHNPPSSTKMPRLHRDAQRIQPFTQLATLASQMGEVVFLPSGDRSIRQTDSLRMMNSNLNSLAIIATFLAGVQIQAISFSFDKNATSLQTTCNALFFGGLFVDVLSGTIAIAGAIQLQRTCTLLQQRESSLRNLTGALKNMPKERECDGLALVHHLRFLEMVIFPLLHNPRLWNELSSPLKQSADLLEDIMRELQLNNALPTGTIAYPLSDYRHTTNRLAKYVFRTGLGFTASLAVPFLILGGICCFTAGAVCLVVSSQPAQVWITSLAVVGGTVLFLIALLAFTMNLHLHAISLPFEDV</sequence>
<keyword evidence="3" id="KW-1185">Reference proteome</keyword>
<keyword evidence="1" id="KW-0472">Membrane</keyword>
<feature type="transmembrane region" description="Helical" evidence="1">
    <location>
        <begin position="263"/>
        <end position="284"/>
    </location>
</feature>
<feature type="transmembrane region" description="Helical" evidence="1">
    <location>
        <begin position="93"/>
        <end position="117"/>
    </location>
</feature>
<proteinExistence type="predicted"/>
<keyword evidence="1" id="KW-1133">Transmembrane helix</keyword>
<gene>
    <name evidence="2" type="ORF">MVEN_02424600</name>
</gene>
<name>A0A8H7CC90_9AGAR</name>